<dbReference type="Proteomes" id="UP001634394">
    <property type="component" value="Unassembled WGS sequence"/>
</dbReference>
<reference evidence="1 2" key="1">
    <citation type="submission" date="2024-11" db="EMBL/GenBank/DDBJ databases">
        <title>Chromosome-level genome assembly of the freshwater bivalve Anodonta woodiana.</title>
        <authorList>
            <person name="Chen X."/>
        </authorList>
    </citation>
    <scope>NUCLEOTIDE SEQUENCE [LARGE SCALE GENOMIC DNA]</scope>
    <source>
        <strain evidence="1">MN2024</strain>
        <tissue evidence="1">Gills</tissue>
    </source>
</reference>
<dbReference type="AlphaFoldDB" id="A0ABD3XQW7"/>
<protein>
    <submittedName>
        <fullName evidence="1">Uncharacterized protein</fullName>
    </submittedName>
</protein>
<sequence length="110" mass="13009">MRDVLSVMEDWPEARDKVSYSALPYFDMRDVFSLYDAILVKGKIMIHLLYFAHLGWLDEARLMKDSLAWTGRGVEITSSFKEKYLYQFFNKVEITSYFKEKGMFNKINVA</sequence>
<keyword evidence="2" id="KW-1185">Reference proteome</keyword>
<evidence type="ECO:0000313" key="2">
    <source>
        <dbReference type="Proteomes" id="UP001634394"/>
    </source>
</evidence>
<evidence type="ECO:0000313" key="1">
    <source>
        <dbReference type="EMBL" id="KAL3887823.1"/>
    </source>
</evidence>
<comment type="caution">
    <text evidence="1">The sequence shown here is derived from an EMBL/GenBank/DDBJ whole genome shotgun (WGS) entry which is preliminary data.</text>
</comment>
<name>A0ABD3XQW7_SINWO</name>
<organism evidence="1 2">
    <name type="scientific">Sinanodonta woodiana</name>
    <name type="common">Chinese pond mussel</name>
    <name type="synonym">Anodonta woodiana</name>
    <dbReference type="NCBI Taxonomy" id="1069815"/>
    <lineage>
        <taxon>Eukaryota</taxon>
        <taxon>Metazoa</taxon>
        <taxon>Spiralia</taxon>
        <taxon>Lophotrochozoa</taxon>
        <taxon>Mollusca</taxon>
        <taxon>Bivalvia</taxon>
        <taxon>Autobranchia</taxon>
        <taxon>Heteroconchia</taxon>
        <taxon>Palaeoheterodonta</taxon>
        <taxon>Unionida</taxon>
        <taxon>Unionoidea</taxon>
        <taxon>Unionidae</taxon>
        <taxon>Unioninae</taxon>
        <taxon>Sinanodonta</taxon>
    </lineage>
</organism>
<accession>A0ABD3XQW7</accession>
<proteinExistence type="predicted"/>
<dbReference type="EMBL" id="JBJQND010000001">
    <property type="protein sequence ID" value="KAL3887823.1"/>
    <property type="molecule type" value="Genomic_DNA"/>
</dbReference>
<gene>
    <name evidence="1" type="ORF">ACJMK2_000216</name>
</gene>